<keyword evidence="2" id="KW-1185">Reference proteome</keyword>
<reference evidence="1" key="1">
    <citation type="submission" date="2021-01" db="EMBL/GenBank/DDBJ databases">
        <authorList>
            <consortium name="Genoscope - CEA"/>
            <person name="William W."/>
        </authorList>
    </citation>
    <scope>NUCLEOTIDE SEQUENCE</scope>
</reference>
<dbReference type="Proteomes" id="UP000688137">
    <property type="component" value="Unassembled WGS sequence"/>
</dbReference>
<sequence>MKIQRRSLAKEIKAQRPLFFNQSGVSPICTKLYSQQLRDLKNVESYVKLRSIKCDKSISLLNCSKQICRIDESIPQVKCNTQTRINNPNESRILTRQVIKHCQEKRKEKYESLDESFKNLYLFQDKYSEKYQNYLNKHIEDSIQLKESISFNLDRLSKQQLYLKLKDLYFIYYKSLEIKIQMSIQNKNIVIHKNLIQWKYQIIIKIQITLRSTVEPSITDISPLTICDDTDNKKMKDKLKLLVSPQNFEQNHRKRQLTLPYFSKNQLNLRLNQINDGNSDSQNLTSTQTSNINSLMRNKSHLYSREIKRIHIQTEC</sequence>
<dbReference type="EMBL" id="CAJJDM010000031">
    <property type="protein sequence ID" value="CAD8061620.1"/>
    <property type="molecule type" value="Genomic_DNA"/>
</dbReference>
<comment type="caution">
    <text evidence="1">The sequence shown here is derived from an EMBL/GenBank/DDBJ whole genome shotgun (WGS) entry which is preliminary data.</text>
</comment>
<dbReference type="OMA" id="KQICRID"/>
<organism evidence="1 2">
    <name type="scientific">Paramecium primaurelia</name>
    <dbReference type="NCBI Taxonomy" id="5886"/>
    <lineage>
        <taxon>Eukaryota</taxon>
        <taxon>Sar</taxon>
        <taxon>Alveolata</taxon>
        <taxon>Ciliophora</taxon>
        <taxon>Intramacronucleata</taxon>
        <taxon>Oligohymenophorea</taxon>
        <taxon>Peniculida</taxon>
        <taxon>Parameciidae</taxon>
        <taxon>Paramecium</taxon>
    </lineage>
</organism>
<accession>A0A8S1L131</accession>
<name>A0A8S1L131_PARPR</name>
<evidence type="ECO:0000313" key="1">
    <source>
        <dbReference type="EMBL" id="CAD8061620.1"/>
    </source>
</evidence>
<gene>
    <name evidence="1" type="ORF">PPRIM_AZ9-3.1.T0320046</name>
</gene>
<proteinExistence type="predicted"/>
<dbReference type="AlphaFoldDB" id="A0A8S1L131"/>
<protein>
    <submittedName>
        <fullName evidence="1">Uncharacterized protein</fullName>
    </submittedName>
</protein>
<evidence type="ECO:0000313" key="2">
    <source>
        <dbReference type="Proteomes" id="UP000688137"/>
    </source>
</evidence>